<gene>
    <name evidence="2" type="ORF">KB893_011285</name>
    <name evidence="1" type="ORF">KB893_02640</name>
</gene>
<name>A0A8J7VTA5_9GAMM</name>
<accession>A0A8J7VTA5</accession>
<proteinExistence type="predicted"/>
<dbReference type="AlphaFoldDB" id="A0A8J7VTA5"/>
<evidence type="ECO:0000313" key="2">
    <source>
        <dbReference type="EMBL" id="MBS7457712.1"/>
    </source>
</evidence>
<evidence type="ECO:0000313" key="1">
    <source>
        <dbReference type="EMBL" id="MBR0561423.1"/>
    </source>
</evidence>
<reference evidence="1" key="2">
    <citation type="submission" date="2021-04" db="EMBL/GenBank/DDBJ databases">
        <authorList>
            <person name="Karlyshev A.V."/>
        </authorList>
    </citation>
    <scope>NUCLEOTIDE SEQUENCE</scope>
    <source>
        <strain evidence="1">LMG 29479</strain>
    </source>
</reference>
<dbReference type="InterPro" id="IPR009899">
    <property type="entry name" value="ArdA"/>
</dbReference>
<reference evidence="2 3" key="1">
    <citation type="journal article" date="2021" name="Microbiol. Resour. Announc.">
        <title>Draft Genome Sequence of Coralloluteibacterium stylophorae LMG 29479T.</title>
        <authorList>
            <person name="Karlyshev A.V."/>
            <person name="Kudryashova E.B."/>
            <person name="Ariskina E.V."/>
            <person name="Conroy A.P."/>
            <person name="Abidueva E.Y."/>
        </authorList>
    </citation>
    <scope>NUCLEOTIDE SEQUENCE [LARGE SCALE GENOMIC DNA]</scope>
    <source>
        <strain evidence="2 3">LMG 29479</strain>
    </source>
</reference>
<dbReference type="EMBL" id="JAGQFT020000006">
    <property type="protein sequence ID" value="MBS7457712.1"/>
    <property type="molecule type" value="Genomic_DNA"/>
</dbReference>
<dbReference type="EMBL" id="JAGQFT010000010">
    <property type="protein sequence ID" value="MBR0561423.1"/>
    <property type="molecule type" value="Genomic_DNA"/>
</dbReference>
<dbReference type="InterPro" id="IPR041893">
    <property type="entry name" value="ArdA_dom3"/>
</dbReference>
<comment type="caution">
    <text evidence="1">The sequence shown here is derived from an EMBL/GenBank/DDBJ whole genome shotgun (WGS) entry which is preliminary data.</text>
</comment>
<dbReference type="RefSeq" id="WP_211925392.1">
    <property type="nucleotide sequence ID" value="NZ_JAGQFT020000006.1"/>
</dbReference>
<dbReference type="Pfam" id="PF07275">
    <property type="entry name" value="ArdA"/>
    <property type="match status" value="1"/>
</dbReference>
<keyword evidence="3" id="KW-1185">Reference proteome</keyword>
<evidence type="ECO:0000313" key="3">
    <source>
        <dbReference type="Proteomes" id="UP000675747"/>
    </source>
</evidence>
<dbReference type="InterPro" id="IPR041895">
    <property type="entry name" value="ArdA_dom1"/>
</dbReference>
<organism evidence="1">
    <name type="scientific">Coralloluteibacterium stylophorae</name>
    <dbReference type="NCBI Taxonomy" id="1776034"/>
    <lineage>
        <taxon>Bacteria</taxon>
        <taxon>Pseudomonadati</taxon>
        <taxon>Pseudomonadota</taxon>
        <taxon>Gammaproteobacteria</taxon>
        <taxon>Lysobacterales</taxon>
        <taxon>Lysobacteraceae</taxon>
        <taxon>Coralloluteibacterium</taxon>
    </lineage>
</organism>
<dbReference type="Gene3D" id="1.10.10.1190">
    <property type="entry name" value="Antirestriction protein ArdA, domain 3"/>
    <property type="match status" value="1"/>
</dbReference>
<protein>
    <submittedName>
        <fullName evidence="1">Antirestriction protein ArdA</fullName>
    </submittedName>
</protein>
<sequence length="212" mass="24054">MPRIYVACLASYNNGRLHGRWIDLDGQDANDVRDEIAAMLRESPFPNVRIECPECNGRKSRLVASCVSPDREPCPVCNGTGKVPSAEEWAVHDYDDLPASWGEHPDLDKLLAYVEAVEDMDESDREAFDAWIDNYSGSDPDDTEKFREEYQGCFNTLTDYAEHIVEELGLLVGVPDRIANYFDYESFGRDLRLGGDVWTHEGDHGLHVFNNY</sequence>
<dbReference type="Gene3D" id="6.20.20.10">
    <property type="match status" value="1"/>
</dbReference>
<dbReference type="Gene3D" id="3.10.20.480">
    <property type="entry name" value="Antirestriction protein ArdA, domain 1"/>
    <property type="match status" value="1"/>
</dbReference>
<dbReference type="Proteomes" id="UP000675747">
    <property type="component" value="Unassembled WGS sequence"/>
</dbReference>